<sequence>MTLCYNSPMSGIESTSEDNPVFADERAKLAWAIAKAVDSLTATLPPEGQKLEARLITFDANDAREASRGRYAIFLAGTVIGTDQKGVFLVPGRSLKILEMLNIPYQEMPD</sequence>
<dbReference type="EMBL" id="LCEJ01000028">
    <property type="protein sequence ID" value="KKS70307.1"/>
    <property type="molecule type" value="Genomic_DNA"/>
</dbReference>
<reference evidence="1 2" key="1">
    <citation type="journal article" date="2015" name="Nature">
        <title>rRNA introns, odd ribosomes, and small enigmatic genomes across a large radiation of phyla.</title>
        <authorList>
            <person name="Brown C.T."/>
            <person name="Hug L.A."/>
            <person name="Thomas B.C."/>
            <person name="Sharon I."/>
            <person name="Castelle C.J."/>
            <person name="Singh A."/>
            <person name="Wilkins M.J."/>
            <person name="Williams K.H."/>
            <person name="Banfield J.F."/>
        </authorList>
    </citation>
    <scope>NUCLEOTIDE SEQUENCE [LARGE SCALE GENOMIC DNA]</scope>
</reference>
<evidence type="ECO:0000313" key="1">
    <source>
        <dbReference type="EMBL" id="KKS70307.1"/>
    </source>
</evidence>
<evidence type="ECO:0000313" key="2">
    <source>
        <dbReference type="Proteomes" id="UP000034785"/>
    </source>
</evidence>
<gene>
    <name evidence="1" type="ORF">UV41_C0028G0012</name>
</gene>
<organism evidence="1 2">
    <name type="scientific">Candidatus Daviesbacteria bacterium GW2011_GWA2_42_7</name>
    <dbReference type="NCBI Taxonomy" id="1618425"/>
    <lineage>
        <taxon>Bacteria</taxon>
        <taxon>Candidatus Daviesiibacteriota</taxon>
    </lineage>
</organism>
<dbReference type="AlphaFoldDB" id="A0A0G1BAL4"/>
<name>A0A0G1BAL4_9BACT</name>
<comment type="caution">
    <text evidence="1">The sequence shown here is derived from an EMBL/GenBank/DDBJ whole genome shotgun (WGS) entry which is preliminary data.</text>
</comment>
<protein>
    <submittedName>
        <fullName evidence="1">Uncharacterized protein</fullName>
    </submittedName>
</protein>
<dbReference type="Proteomes" id="UP000034785">
    <property type="component" value="Unassembled WGS sequence"/>
</dbReference>
<accession>A0A0G1BAL4</accession>
<proteinExistence type="predicted"/>